<feature type="region of interest" description="Disordered" evidence="1">
    <location>
        <begin position="166"/>
        <end position="192"/>
    </location>
</feature>
<name>A0A0B8ZXM6_BRELN</name>
<evidence type="ECO:0000256" key="1">
    <source>
        <dbReference type="SAM" id="MobiDB-lite"/>
    </source>
</evidence>
<proteinExistence type="predicted"/>
<organism evidence="2 3">
    <name type="scientific">Brevibacterium linens</name>
    <dbReference type="NCBI Taxonomy" id="1703"/>
    <lineage>
        <taxon>Bacteria</taxon>
        <taxon>Bacillati</taxon>
        <taxon>Actinomycetota</taxon>
        <taxon>Actinomycetes</taxon>
        <taxon>Micrococcales</taxon>
        <taxon>Brevibacteriaceae</taxon>
        <taxon>Brevibacterium</taxon>
    </lineage>
</organism>
<dbReference type="AlphaFoldDB" id="A0A0B8ZXM6"/>
<gene>
    <name evidence="2" type="ORF">AE0388_3098</name>
</gene>
<dbReference type="Proteomes" id="UP000031488">
    <property type="component" value="Unassembled WGS sequence"/>
</dbReference>
<sequence length="229" mass="25117">MGLLDWINGRTDKQRAKRAEKIRQTFGSDTELTPAMLEALTRANDVPNEPKIALYKEAVPAGAEPTRVSVGYQVEEGIHQVAVLFPDGLSILSQKRGKQKNGEPHPIAGAQVPFWGIQSVEVRTLQNADTALLVSGSDGNRPYRLGYVLTDAAEIKSLAEDIEAGRQADARSQAEAQSQTDQPRVNIDSSLSADEQLTALRQMREMTNMPDDAYEAAVRRIKESQTTSE</sequence>
<accession>A0A0B8ZXM6</accession>
<dbReference type="OrthoDB" id="9941414at2"/>
<keyword evidence="3" id="KW-1185">Reference proteome</keyword>
<evidence type="ECO:0000313" key="2">
    <source>
        <dbReference type="EMBL" id="KHS51026.1"/>
    </source>
</evidence>
<comment type="caution">
    <text evidence="2">The sequence shown here is derived from an EMBL/GenBank/DDBJ whole genome shotgun (WGS) entry which is preliminary data.</text>
</comment>
<dbReference type="RefSeq" id="WP_039211773.1">
    <property type="nucleotide sequence ID" value="NZ_JTJZ01000022.1"/>
</dbReference>
<feature type="compositionally biased region" description="Polar residues" evidence="1">
    <location>
        <begin position="174"/>
        <end position="192"/>
    </location>
</feature>
<protein>
    <submittedName>
        <fullName evidence="2">Uncharacterized protein</fullName>
    </submittedName>
</protein>
<dbReference type="EMBL" id="JTJZ01000022">
    <property type="protein sequence ID" value="KHS51026.1"/>
    <property type="molecule type" value="Genomic_DNA"/>
</dbReference>
<reference evidence="2 3" key="1">
    <citation type="submission" date="2014-11" db="EMBL/GenBank/DDBJ databases">
        <title>Draft Genome Sequence of Brevibacterium linens AE038-8.</title>
        <authorList>
            <person name="Maizel D."/>
            <person name="Utturkar S.M."/>
            <person name="Brown S.D."/>
            <person name="Ferrero M."/>
            <person name="Rosen B.P."/>
        </authorList>
    </citation>
    <scope>NUCLEOTIDE SEQUENCE [LARGE SCALE GENOMIC DNA]</scope>
    <source>
        <strain evidence="2 3">AE038-8</strain>
    </source>
</reference>
<evidence type="ECO:0000313" key="3">
    <source>
        <dbReference type="Proteomes" id="UP000031488"/>
    </source>
</evidence>
<dbReference type="PATRIC" id="fig|1703.6.peg.3054"/>